<keyword evidence="2" id="KW-1185">Reference proteome</keyword>
<evidence type="ECO:0000313" key="1">
    <source>
        <dbReference type="EMBL" id="MEA5522028.1"/>
    </source>
</evidence>
<organism evidence="1 2">
    <name type="scientific">Limnoraphis robusta CCNP1315</name>
    <dbReference type="NCBI Taxonomy" id="3110306"/>
    <lineage>
        <taxon>Bacteria</taxon>
        <taxon>Bacillati</taxon>
        <taxon>Cyanobacteriota</taxon>
        <taxon>Cyanophyceae</taxon>
        <taxon>Oscillatoriophycideae</taxon>
        <taxon>Oscillatoriales</taxon>
        <taxon>Sirenicapillariaceae</taxon>
        <taxon>Limnoraphis</taxon>
    </lineage>
</organism>
<name>A0ABU5U7C9_9CYAN</name>
<sequence length="73" mass="8429">MISDQQEQLVEKQVTYTLEINGKFFLVENVPARVNEETGEQFFSPSTVEHLQQIILNKTQPDRVIETPVYSFG</sequence>
<dbReference type="NCBIfam" id="TIGR03831">
    <property type="entry name" value="YgiT_finger"/>
    <property type="match status" value="1"/>
</dbReference>
<dbReference type="InterPro" id="IPR022453">
    <property type="entry name" value="Znf_MqsA-type"/>
</dbReference>
<evidence type="ECO:0000313" key="2">
    <source>
        <dbReference type="Proteomes" id="UP001301728"/>
    </source>
</evidence>
<gene>
    <name evidence="1" type="ORF">VB854_24095</name>
</gene>
<protein>
    <submittedName>
        <fullName evidence="1">YgiT-type zinc finger protein</fullName>
    </submittedName>
</protein>
<dbReference type="RefSeq" id="WP_323224706.1">
    <property type="nucleotide sequence ID" value="NZ_JAYGHT010000144.1"/>
</dbReference>
<proteinExistence type="predicted"/>
<accession>A0ABU5U7C9</accession>
<comment type="caution">
    <text evidence="1">The sequence shown here is derived from an EMBL/GenBank/DDBJ whole genome shotgun (WGS) entry which is preliminary data.</text>
</comment>
<dbReference type="EMBL" id="JAYGHT010000144">
    <property type="protein sequence ID" value="MEA5522028.1"/>
    <property type="molecule type" value="Genomic_DNA"/>
</dbReference>
<dbReference type="Proteomes" id="UP001301728">
    <property type="component" value="Unassembled WGS sequence"/>
</dbReference>
<reference evidence="1 2" key="1">
    <citation type="submission" date="2023-12" db="EMBL/GenBank/DDBJ databases">
        <title>Baltic Sea Cyanobacteria.</title>
        <authorList>
            <person name="Delbaje E."/>
            <person name="Fewer D.P."/>
            <person name="Shishido T.K."/>
        </authorList>
    </citation>
    <scope>NUCLEOTIDE SEQUENCE [LARGE SCALE GENOMIC DNA]</scope>
    <source>
        <strain evidence="1 2">CCNP 1315</strain>
    </source>
</reference>